<dbReference type="EMBL" id="JADLQX010000162">
    <property type="protein sequence ID" value="MBF6303104.1"/>
    <property type="molecule type" value="Genomic_DNA"/>
</dbReference>
<name>A0ABS0D7E5_9NOCA</name>
<sequence length="398" mass="42346">MAAGIDQTDWAGLLKSAQNGQLQLLNVDSAALGKLTGYCEDLVADILGLINFVTGKNMPPKFDWYYNNQSSTDPKRPAQPKPFPASSYQFLSMKHLSDAFFDKANPELVDILGNHQAIVTDIANTFTAANKKYSITEGQNANTFVAPNARDHWPEISKYHAASSVSWANGPGLSTTASSGVSFDKSLKGRIDPLIELGGALHLYDFANIAMLVGSVGGDMLWLSGEWLALSQIWGNSIDTFTKNIKPVFTRGHWQGAGADRAIASLDKYLGTAETLRAGMVDMSHVVGNTANFLAFIYGHVPRYDQIKLNTNGTVNYVAKRGRSGDQAQTYAQQWWDKGDDTSNNKGFVAEMRQLIGQVPEFVDPNTAAPANNGGTGGGGGTGGNNGGNGGGSGNGGG</sequence>
<accession>A0ABS0D7E5</accession>
<dbReference type="Proteomes" id="UP000702209">
    <property type="component" value="Unassembled WGS sequence"/>
</dbReference>
<feature type="non-terminal residue" evidence="2">
    <location>
        <position position="398"/>
    </location>
</feature>
<dbReference type="RefSeq" id="WP_195134270.1">
    <property type="nucleotide sequence ID" value="NZ_JADLQX010000162.1"/>
</dbReference>
<comment type="caution">
    <text evidence="2">The sequence shown here is derived from an EMBL/GenBank/DDBJ whole genome shotgun (WGS) entry which is preliminary data.</text>
</comment>
<gene>
    <name evidence="2" type="ORF">IU459_37250</name>
</gene>
<organism evidence="2 3">
    <name type="scientific">Nocardia amamiensis</name>
    <dbReference type="NCBI Taxonomy" id="404578"/>
    <lineage>
        <taxon>Bacteria</taxon>
        <taxon>Bacillati</taxon>
        <taxon>Actinomycetota</taxon>
        <taxon>Actinomycetes</taxon>
        <taxon>Mycobacteriales</taxon>
        <taxon>Nocardiaceae</taxon>
        <taxon>Nocardia</taxon>
    </lineage>
</organism>
<feature type="region of interest" description="Disordered" evidence="1">
    <location>
        <begin position="363"/>
        <end position="398"/>
    </location>
</feature>
<evidence type="ECO:0000313" key="3">
    <source>
        <dbReference type="Proteomes" id="UP000702209"/>
    </source>
</evidence>
<proteinExistence type="predicted"/>
<reference evidence="2 3" key="1">
    <citation type="submission" date="2020-10" db="EMBL/GenBank/DDBJ databases">
        <title>Identification of Nocardia species via Next-generation sequencing and recognition of intraspecies genetic diversity.</title>
        <authorList>
            <person name="Li P."/>
            <person name="Li P."/>
            <person name="Lu B."/>
        </authorList>
    </citation>
    <scope>NUCLEOTIDE SEQUENCE [LARGE SCALE GENOMIC DNA]</scope>
    <source>
        <strain evidence="2 3">BJ06-0157</strain>
    </source>
</reference>
<keyword evidence="3" id="KW-1185">Reference proteome</keyword>
<feature type="compositionally biased region" description="Gly residues" evidence="1">
    <location>
        <begin position="374"/>
        <end position="398"/>
    </location>
</feature>
<protein>
    <submittedName>
        <fullName evidence="2">Uncharacterized protein</fullName>
    </submittedName>
</protein>
<evidence type="ECO:0000256" key="1">
    <source>
        <dbReference type="SAM" id="MobiDB-lite"/>
    </source>
</evidence>
<evidence type="ECO:0000313" key="2">
    <source>
        <dbReference type="EMBL" id="MBF6303104.1"/>
    </source>
</evidence>